<dbReference type="GO" id="GO:0016757">
    <property type="term" value="F:glycosyltransferase activity"/>
    <property type="evidence" value="ECO:0007669"/>
    <property type="project" value="UniProtKB-KW"/>
</dbReference>
<dbReference type="Proteomes" id="UP000619457">
    <property type="component" value="Unassembled WGS sequence"/>
</dbReference>
<reference evidence="2" key="1">
    <citation type="journal article" date="2014" name="Int. J. Syst. Evol. Microbiol.">
        <title>Complete genome sequence of Corynebacterium casei LMG S-19264T (=DSM 44701T), isolated from a smear-ripened cheese.</title>
        <authorList>
            <consortium name="US DOE Joint Genome Institute (JGI-PGF)"/>
            <person name="Walter F."/>
            <person name="Albersmeier A."/>
            <person name="Kalinowski J."/>
            <person name="Ruckert C."/>
        </authorList>
    </citation>
    <scope>NUCLEOTIDE SEQUENCE</scope>
    <source>
        <strain evidence="2">KCTC 12368</strain>
    </source>
</reference>
<dbReference type="PANTHER" id="PTHR12526">
    <property type="entry name" value="GLYCOSYLTRANSFERASE"/>
    <property type="match status" value="1"/>
</dbReference>
<feature type="domain" description="Glycosyl transferase family 1" evidence="1">
    <location>
        <begin position="185"/>
        <end position="340"/>
    </location>
</feature>
<accession>A0A918PJV4</accession>
<dbReference type="PANTHER" id="PTHR12526:SF637">
    <property type="entry name" value="GLYCOSYLTRANSFERASE EPSF-RELATED"/>
    <property type="match status" value="1"/>
</dbReference>
<protein>
    <submittedName>
        <fullName evidence="2">Mannosyltransferase</fullName>
    </submittedName>
</protein>
<comment type="caution">
    <text evidence="2">The sequence shown here is derived from an EMBL/GenBank/DDBJ whole genome shotgun (WGS) entry which is preliminary data.</text>
</comment>
<keyword evidence="2" id="KW-0808">Transferase</keyword>
<dbReference type="EMBL" id="BMWX01000001">
    <property type="protein sequence ID" value="GGZ12845.1"/>
    <property type="molecule type" value="Genomic_DNA"/>
</dbReference>
<keyword evidence="2" id="KW-0328">Glycosyltransferase</keyword>
<sequence>MNIVHIINKPQLRGAEIFACQLAQLQKDNGNKVLVISLFSAEAKLPFDGLMVCLKAKKRYRFIDVKSWAYLSKLINEWDADIIQANAGDTLKYAVFSKLLFGWKGKIVFRNANKMSGFIISRYQQILNSFLLRKVDAIASVSHLCQEDIVENFKPNCLMEVIKIGIDQKTIVYLNNDINPYPLKEGSYLLIIGALVPEKGIDHFLEVFKTFNRNYPSMDLVIIGKGPMEHQVKNEIKRLNLKERVRILDPLSNIFPVISSAKALVVPSLIEGLPAVILESMFCKVPVIAYDVGGISEVLISGETGFLVPAGNEKAMLQHMVEVMEMPTDKLEIIIRNAQEMISKDFSLCTLRDEFDQLYAKVIS</sequence>
<dbReference type="RefSeq" id="WP_018475124.1">
    <property type="nucleotide sequence ID" value="NZ_BMWX01000001.1"/>
</dbReference>
<name>A0A918PJV4_9BACT</name>
<dbReference type="CDD" id="cd03811">
    <property type="entry name" value="GT4_GT28_WabH-like"/>
    <property type="match status" value="1"/>
</dbReference>
<dbReference type="InterPro" id="IPR001296">
    <property type="entry name" value="Glyco_trans_1"/>
</dbReference>
<evidence type="ECO:0000313" key="2">
    <source>
        <dbReference type="EMBL" id="GGZ12845.1"/>
    </source>
</evidence>
<dbReference type="SUPFAM" id="SSF53756">
    <property type="entry name" value="UDP-Glycosyltransferase/glycogen phosphorylase"/>
    <property type="match status" value="1"/>
</dbReference>
<keyword evidence="3" id="KW-1185">Reference proteome</keyword>
<dbReference type="Pfam" id="PF00534">
    <property type="entry name" value="Glycos_transf_1"/>
    <property type="match status" value="1"/>
</dbReference>
<proteinExistence type="predicted"/>
<dbReference type="AlphaFoldDB" id="A0A918PJV4"/>
<organism evidence="2 3">
    <name type="scientific">Echinicola pacifica</name>
    <dbReference type="NCBI Taxonomy" id="346377"/>
    <lineage>
        <taxon>Bacteria</taxon>
        <taxon>Pseudomonadati</taxon>
        <taxon>Bacteroidota</taxon>
        <taxon>Cytophagia</taxon>
        <taxon>Cytophagales</taxon>
        <taxon>Cyclobacteriaceae</taxon>
        <taxon>Echinicola</taxon>
    </lineage>
</organism>
<gene>
    <name evidence="2" type="ORF">GCM10007049_00690</name>
</gene>
<reference evidence="2" key="2">
    <citation type="submission" date="2020-09" db="EMBL/GenBank/DDBJ databases">
        <authorList>
            <person name="Sun Q."/>
            <person name="Kim S."/>
        </authorList>
    </citation>
    <scope>NUCLEOTIDE SEQUENCE</scope>
    <source>
        <strain evidence="2">KCTC 12368</strain>
    </source>
</reference>
<dbReference type="Gene3D" id="3.40.50.2000">
    <property type="entry name" value="Glycogen Phosphorylase B"/>
    <property type="match status" value="2"/>
</dbReference>
<evidence type="ECO:0000313" key="3">
    <source>
        <dbReference type="Proteomes" id="UP000619457"/>
    </source>
</evidence>
<evidence type="ECO:0000259" key="1">
    <source>
        <dbReference type="Pfam" id="PF00534"/>
    </source>
</evidence>